<dbReference type="Gene3D" id="3.40.630.30">
    <property type="match status" value="1"/>
</dbReference>
<sequence>MLSFVAVVPEDESFLFELYASTRYEELTGWGWDASEKESFLQMQFEFQRRMFHTQHPDAVISIVCADRCRVGRVVVADRADAIYVIDLSLFPQYQNQSIGTTYLLMLQSEARACGKPIRLNVQAANRALRLYLRLGFRIIEEQGVYHTMEWSP</sequence>
<dbReference type="Pfam" id="PF00583">
    <property type="entry name" value="Acetyltransf_1"/>
    <property type="match status" value="1"/>
</dbReference>
<comment type="caution">
    <text evidence="2">The sequence shown here is derived from an EMBL/GenBank/DDBJ whole genome shotgun (WGS) entry which is preliminary data.</text>
</comment>
<keyword evidence="2" id="KW-0012">Acyltransferase</keyword>
<organism evidence="2 3">
    <name type="scientific">Paenibacillus radicis</name>
    <name type="common">ex Xue et al. 2023</name>
    <dbReference type="NCBI Taxonomy" id="2972489"/>
    <lineage>
        <taxon>Bacteria</taxon>
        <taxon>Bacillati</taxon>
        <taxon>Bacillota</taxon>
        <taxon>Bacilli</taxon>
        <taxon>Bacillales</taxon>
        <taxon>Paenibacillaceae</taxon>
        <taxon>Paenibacillus</taxon>
    </lineage>
</organism>
<evidence type="ECO:0000313" key="3">
    <source>
        <dbReference type="Proteomes" id="UP001300012"/>
    </source>
</evidence>
<proteinExistence type="predicted"/>
<evidence type="ECO:0000259" key="1">
    <source>
        <dbReference type="PROSITE" id="PS51186"/>
    </source>
</evidence>
<dbReference type="EMBL" id="JANQBD010000005">
    <property type="protein sequence ID" value="MCR8631205.1"/>
    <property type="molecule type" value="Genomic_DNA"/>
</dbReference>
<dbReference type="EC" id="2.3.1.-" evidence="2"/>
<accession>A0ABT1YEM2</accession>
<dbReference type="InterPro" id="IPR000182">
    <property type="entry name" value="GNAT_dom"/>
</dbReference>
<feature type="domain" description="N-acetyltransferase" evidence="1">
    <location>
        <begin position="2"/>
        <end position="153"/>
    </location>
</feature>
<dbReference type="RefSeq" id="WP_258212812.1">
    <property type="nucleotide sequence ID" value="NZ_JANQBD010000005.1"/>
</dbReference>
<protein>
    <submittedName>
        <fullName evidence="2">GNAT family N-acetyltransferase</fullName>
        <ecNumber evidence="2">2.3.1.-</ecNumber>
    </submittedName>
</protein>
<dbReference type="PROSITE" id="PS51186">
    <property type="entry name" value="GNAT"/>
    <property type="match status" value="1"/>
</dbReference>
<dbReference type="Proteomes" id="UP001300012">
    <property type="component" value="Unassembled WGS sequence"/>
</dbReference>
<keyword evidence="3" id="KW-1185">Reference proteome</keyword>
<keyword evidence="2" id="KW-0808">Transferase</keyword>
<name>A0ABT1YEM2_9BACL</name>
<dbReference type="SUPFAM" id="SSF55729">
    <property type="entry name" value="Acyl-CoA N-acyltransferases (Nat)"/>
    <property type="match status" value="1"/>
</dbReference>
<reference evidence="2 3" key="1">
    <citation type="submission" date="2022-08" db="EMBL/GenBank/DDBJ databases">
        <title>Paenibacillus endoradicis sp. nov., Paenibacillus radicibacter sp. nov and Paenibacillus pararadicis sp. nov., three cold-adapted plant growth-promoting bacteria isolated from root of Larix gmelinii in Great Khingan.</title>
        <authorList>
            <person name="Xue H."/>
        </authorList>
    </citation>
    <scope>NUCLEOTIDE SEQUENCE [LARGE SCALE GENOMIC DNA]</scope>
    <source>
        <strain evidence="2 3">N5-1-1-5</strain>
    </source>
</reference>
<dbReference type="GO" id="GO:0016746">
    <property type="term" value="F:acyltransferase activity"/>
    <property type="evidence" value="ECO:0007669"/>
    <property type="project" value="UniProtKB-KW"/>
</dbReference>
<gene>
    <name evidence="2" type="ORF">NV381_08330</name>
</gene>
<evidence type="ECO:0000313" key="2">
    <source>
        <dbReference type="EMBL" id="MCR8631205.1"/>
    </source>
</evidence>
<dbReference type="InterPro" id="IPR016181">
    <property type="entry name" value="Acyl_CoA_acyltransferase"/>
</dbReference>